<dbReference type="SUPFAM" id="SSF55874">
    <property type="entry name" value="ATPase domain of HSP90 chaperone/DNA topoisomerase II/histidine kinase"/>
    <property type="match status" value="1"/>
</dbReference>
<evidence type="ECO:0000256" key="10">
    <source>
        <dbReference type="ARBA" id="ARBA00022989"/>
    </source>
</evidence>
<dbReference type="InterPro" id="IPR005467">
    <property type="entry name" value="His_kinase_dom"/>
</dbReference>
<dbReference type="PANTHER" id="PTHR45569">
    <property type="entry name" value="SENSOR PROTEIN KDPD"/>
    <property type="match status" value="1"/>
</dbReference>
<dbReference type="PANTHER" id="PTHR45569:SF1">
    <property type="entry name" value="SENSOR PROTEIN KDPD"/>
    <property type="match status" value="1"/>
</dbReference>
<dbReference type="CDD" id="cd00082">
    <property type="entry name" value="HisKA"/>
    <property type="match status" value="1"/>
</dbReference>
<dbReference type="AlphaFoldDB" id="A0A2N9M719"/>
<evidence type="ECO:0000256" key="3">
    <source>
        <dbReference type="ARBA" id="ARBA00012438"/>
    </source>
</evidence>
<reference evidence="16" key="1">
    <citation type="submission" date="2018-02" db="EMBL/GenBank/DDBJ databases">
        <authorList>
            <person name="Hausmann B."/>
        </authorList>
    </citation>
    <scope>NUCLEOTIDE SEQUENCE [LARGE SCALE GENOMIC DNA]</scope>
    <source>
        <strain evidence="16">Peat soil MAG SbA5</strain>
    </source>
</reference>
<dbReference type="InterPro" id="IPR003661">
    <property type="entry name" value="HisK_dim/P_dom"/>
</dbReference>
<dbReference type="EC" id="2.7.13.3" evidence="3"/>
<dbReference type="InterPro" id="IPR036890">
    <property type="entry name" value="HATPase_C_sf"/>
</dbReference>
<dbReference type="CDD" id="cd00075">
    <property type="entry name" value="HATPase"/>
    <property type="match status" value="1"/>
</dbReference>
<evidence type="ECO:0000256" key="9">
    <source>
        <dbReference type="ARBA" id="ARBA00022840"/>
    </source>
</evidence>
<dbReference type="InterPro" id="IPR003594">
    <property type="entry name" value="HATPase_dom"/>
</dbReference>
<dbReference type="SMART" id="SM00387">
    <property type="entry name" value="HATPase_c"/>
    <property type="match status" value="1"/>
</dbReference>
<feature type="transmembrane region" description="Helical" evidence="13">
    <location>
        <begin position="41"/>
        <end position="62"/>
    </location>
</feature>
<dbReference type="Pfam" id="PF13493">
    <property type="entry name" value="DUF4118"/>
    <property type="match status" value="1"/>
</dbReference>
<evidence type="ECO:0000256" key="13">
    <source>
        <dbReference type="SAM" id="Phobius"/>
    </source>
</evidence>
<evidence type="ECO:0000313" key="16">
    <source>
        <dbReference type="Proteomes" id="UP000239735"/>
    </source>
</evidence>
<keyword evidence="11" id="KW-0902">Two-component regulatory system</keyword>
<protein>
    <recommendedName>
        <fullName evidence="3">histidine kinase</fullName>
        <ecNumber evidence="3">2.7.13.3</ecNumber>
    </recommendedName>
</protein>
<evidence type="ECO:0000256" key="1">
    <source>
        <dbReference type="ARBA" id="ARBA00000085"/>
    </source>
</evidence>
<evidence type="ECO:0000256" key="6">
    <source>
        <dbReference type="ARBA" id="ARBA00022692"/>
    </source>
</evidence>
<dbReference type="GO" id="GO:0005524">
    <property type="term" value="F:ATP binding"/>
    <property type="evidence" value="ECO:0007669"/>
    <property type="project" value="UniProtKB-KW"/>
</dbReference>
<keyword evidence="6 13" id="KW-0812">Transmembrane</keyword>
<organism evidence="15 16">
    <name type="scientific">Candidatus Sulfuritelmatomonas gaucii</name>
    <dbReference type="NCBI Taxonomy" id="2043161"/>
    <lineage>
        <taxon>Bacteria</taxon>
        <taxon>Pseudomonadati</taxon>
        <taxon>Acidobacteriota</taxon>
        <taxon>Terriglobia</taxon>
        <taxon>Terriglobales</taxon>
        <taxon>Acidobacteriaceae</taxon>
        <taxon>Candidatus Sulfuritelmatomonas</taxon>
    </lineage>
</organism>
<feature type="transmembrane region" description="Helical" evidence="13">
    <location>
        <begin position="68"/>
        <end position="86"/>
    </location>
</feature>
<dbReference type="InterPro" id="IPR025201">
    <property type="entry name" value="KdpD_TM"/>
</dbReference>
<dbReference type="Pfam" id="PF00512">
    <property type="entry name" value="HisKA"/>
    <property type="match status" value="1"/>
</dbReference>
<keyword evidence="5" id="KW-0808">Transferase</keyword>
<feature type="domain" description="Histidine kinase" evidence="14">
    <location>
        <begin position="297"/>
        <end position="511"/>
    </location>
</feature>
<keyword evidence="4" id="KW-0597">Phosphoprotein</keyword>
<dbReference type="PROSITE" id="PS50109">
    <property type="entry name" value="HIS_KIN"/>
    <property type="match status" value="1"/>
</dbReference>
<gene>
    <name evidence="15" type="ORF">SBA5_870001</name>
</gene>
<evidence type="ECO:0000256" key="5">
    <source>
        <dbReference type="ARBA" id="ARBA00022679"/>
    </source>
</evidence>
<dbReference type="InterPro" id="IPR052023">
    <property type="entry name" value="Histidine_kinase_KdpD"/>
</dbReference>
<evidence type="ECO:0000256" key="4">
    <source>
        <dbReference type="ARBA" id="ARBA00022553"/>
    </source>
</evidence>
<keyword evidence="9" id="KW-0067">ATP-binding</keyword>
<keyword evidence="7" id="KW-0547">Nucleotide-binding</keyword>
<evidence type="ECO:0000256" key="8">
    <source>
        <dbReference type="ARBA" id="ARBA00022777"/>
    </source>
</evidence>
<keyword evidence="8 15" id="KW-0418">Kinase</keyword>
<evidence type="ECO:0000259" key="14">
    <source>
        <dbReference type="PROSITE" id="PS50109"/>
    </source>
</evidence>
<evidence type="ECO:0000256" key="12">
    <source>
        <dbReference type="ARBA" id="ARBA00023136"/>
    </source>
</evidence>
<dbReference type="GO" id="GO:0005886">
    <property type="term" value="C:plasma membrane"/>
    <property type="evidence" value="ECO:0007669"/>
    <property type="project" value="TreeGrafter"/>
</dbReference>
<name>A0A2N9M719_9BACT</name>
<keyword evidence="12 13" id="KW-0472">Membrane</keyword>
<evidence type="ECO:0000256" key="7">
    <source>
        <dbReference type="ARBA" id="ARBA00022741"/>
    </source>
</evidence>
<evidence type="ECO:0000313" key="15">
    <source>
        <dbReference type="EMBL" id="SPE31271.1"/>
    </source>
</evidence>
<proteinExistence type="predicted"/>
<dbReference type="GO" id="GO:0000155">
    <property type="term" value="F:phosphorelay sensor kinase activity"/>
    <property type="evidence" value="ECO:0007669"/>
    <property type="project" value="InterPro"/>
</dbReference>
<dbReference type="InterPro" id="IPR004358">
    <property type="entry name" value="Sig_transdc_His_kin-like_C"/>
</dbReference>
<comment type="catalytic activity">
    <reaction evidence="1">
        <text>ATP + protein L-histidine = ADP + protein N-phospho-L-histidine.</text>
        <dbReference type="EC" id="2.7.13.3"/>
    </reaction>
</comment>
<dbReference type="InterPro" id="IPR029016">
    <property type="entry name" value="GAF-like_dom_sf"/>
</dbReference>
<dbReference type="InterPro" id="IPR038318">
    <property type="entry name" value="KdpD_sf"/>
</dbReference>
<dbReference type="SUPFAM" id="SSF47384">
    <property type="entry name" value="Homodimeric domain of signal transducing histidine kinase"/>
    <property type="match status" value="1"/>
</dbReference>
<dbReference type="Gene3D" id="1.10.287.130">
    <property type="match status" value="1"/>
</dbReference>
<dbReference type="OrthoDB" id="108917at2"/>
<dbReference type="PRINTS" id="PR00344">
    <property type="entry name" value="BCTRLSENSOR"/>
</dbReference>
<comment type="subcellular location">
    <subcellularLocation>
        <location evidence="2">Membrane</location>
        <topology evidence="2">Multi-pass membrane protein</topology>
    </subcellularLocation>
</comment>
<dbReference type="EMBL" id="OKRB01000149">
    <property type="protein sequence ID" value="SPE31271.1"/>
    <property type="molecule type" value="Genomic_DNA"/>
</dbReference>
<evidence type="ECO:0000256" key="11">
    <source>
        <dbReference type="ARBA" id="ARBA00023012"/>
    </source>
</evidence>
<evidence type="ECO:0000256" key="2">
    <source>
        <dbReference type="ARBA" id="ARBA00004141"/>
    </source>
</evidence>
<accession>A0A2N9M719</accession>
<dbReference type="Gene3D" id="3.30.450.40">
    <property type="match status" value="1"/>
</dbReference>
<dbReference type="SMART" id="SM00388">
    <property type="entry name" value="HisKA"/>
    <property type="match status" value="1"/>
</dbReference>
<keyword evidence="10 13" id="KW-1133">Transmembrane helix</keyword>
<dbReference type="Gene3D" id="1.20.120.620">
    <property type="entry name" value="Backbone structure of the membrane domain of e. Coli histidine kinase receptor kdpd"/>
    <property type="match status" value="1"/>
</dbReference>
<dbReference type="Gene3D" id="3.30.565.10">
    <property type="entry name" value="Histidine kinase-like ATPase, C-terminal domain"/>
    <property type="match status" value="1"/>
</dbReference>
<dbReference type="InterPro" id="IPR036097">
    <property type="entry name" value="HisK_dim/P_sf"/>
</dbReference>
<dbReference type="Pfam" id="PF02518">
    <property type="entry name" value="HATPase_c"/>
    <property type="match status" value="1"/>
</dbReference>
<dbReference type="Proteomes" id="UP000239735">
    <property type="component" value="Unassembled WGS sequence"/>
</dbReference>
<sequence>MSSSFASPYNPEDTLRSLQCPGIRAASRAGNGSVQRWRRTFFPALPGALALAALGVCTWGSFRLGQSFAFTGFLYLVFVVLTALYGGFWQATVISIAAAACLNYYFVPPIFSFANSPANWVALGAFEFTALVISRLSQRARLEAIEATAGRRDMERLYEASRRILLLNSSGESGNLIASLIREIFELDAVQLLDAQSGKTHRSGENLPGAEQQTRDAYFLGADSYDLQMKSWYCVLRLGTRPVGGLALNGTAMTKLAATALASLSAIALERARVLQRESHAQAARQTEQLRTAVLDALAHELKTPLTVARTASSGLLAVGGLSELQKDLVTVIDQQATKLDRLASRLLTAARLDGAEFRPQREPVLLCRLVSAAIQGLGQETDRARFRVSVPNREISIFADRELILTSLVQLVDNAIKYSEPGSPVDVTLTFQDGTVVLRVRSKGLVVTPADRERIFERFYRAPETHHLPAGTGLGLSIVKKIVAAHCGHVWAEGEKGYGTSFCISLPVALAT</sequence>